<evidence type="ECO:0000313" key="4">
    <source>
        <dbReference type="Proteomes" id="UP000677152"/>
    </source>
</evidence>
<dbReference type="PANTHER" id="PTHR43214">
    <property type="entry name" value="TWO-COMPONENT RESPONSE REGULATOR"/>
    <property type="match status" value="1"/>
</dbReference>
<feature type="domain" description="HTH luxR-type" evidence="2">
    <location>
        <begin position="103"/>
        <end position="160"/>
    </location>
</feature>
<dbReference type="InterPro" id="IPR016032">
    <property type="entry name" value="Sig_transdc_resp-reg_C-effctor"/>
</dbReference>
<reference evidence="3" key="1">
    <citation type="submission" date="2021-04" db="EMBL/GenBank/DDBJ databases">
        <title>Genomic sequence of Actinosynnema pretiosum subsp. pretiosum ATCC 31280 (C-14919).</title>
        <authorList>
            <person name="Bai L."/>
            <person name="Wang X."/>
            <person name="Xiao Y."/>
        </authorList>
    </citation>
    <scope>NUCLEOTIDE SEQUENCE</scope>
    <source>
        <strain evidence="3">ATCC 31280</strain>
    </source>
</reference>
<evidence type="ECO:0000313" key="3">
    <source>
        <dbReference type="EMBL" id="QUF03731.1"/>
    </source>
</evidence>
<dbReference type="AlphaFoldDB" id="A0AA45L5L7"/>
<dbReference type="InterPro" id="IPR039420">
    <property type="entry name" value="WalR-like"/>
</dbReference>
<dbReference type="SMART" id="SM00421">
    <property type="entry name" value="HTH_LUXR"/>
    <property type="match status" value="1"/>
</dbReference>
<protein>
    <submittedName>
        <fullName evidence="3">Helix-turn-helix transcriptional regulator</fullName>
    </submittedName>
</protein>
<dbReference type="PANTHER" id="PTHR43214:SF43">
    <property type="entry name" value="TWO-COMPONENT RESPONSE REGULATOR"/>
    <property type="match status" value="1"/>
</dbReference>
<name>A0AA45L5L7_9PSEU</name>
<dbReference type="SUPFAM" id="SSF46894">
    <property type="entry name" value="C-terminal effector domain of the bipartite response regulators"/>
    <property type="match status" value="1"/>
</dbReference>
<keyword evidence="1" id="KW-0238">DNA-binding</keyword>
<dbReference type="GO" id="GO:0006355">
    <property type="term" value="P:regulation of DNA-templated transcription"/>
    <property type="evidence" value="ECO:0007669"/>
    <property type="project" value="InterPro"/>
</dbReference>
<dbReference type="Gene3D" id="1.10.10.10">
    <property type="entry name" value="Winged helix-like DNA-binding domain superfamily/Winged helix DNA-binding domain"/>
    <property type="match status" value="1"/>
</dbReference>
<evidence type="ECO:0000256" key="1">
    <source>
        <dbReference type="ARBA" id="ARBA00023125"/>
    </source>
</evidence>
<proteinExistence type="predicted"/>
<dbReference type="EMBL" id="CP073249">
    <property type="protein sequence ID" value="QUF03731.1"/>
    <property type="molecule type" value="Genomic_DNA"/>
</dbReference>
<organism evidence="3 4">
    <name type="scientific">Actinosynnema pretiosum subsp. pretiosum</name>
    <dbReference type="NCBI Taxonomy" id="103721"/>
    <lineage>
        <taxon>Bacteria</taxon>
        <taxon>Bacillati</taxon>
        <taxon>Actinomycetota</taxon>
        <taxon>Actinomycetes</taxon>
        <taxon>Pseudonocardiales</taxon>
        <taxon>Pseudonocardiaceae</taxon>
        <taxon>Actinosynnema</taxon>
    </lineage>
</organism>
<sequence length="166" mass="17839">MRPDHVANAVTAPMFRATTAGVGAGRLFGMTSAQSYRAGAFDDNVVRAIEWLADLVARVLTQEDGDRQALRRLPAGDTSGAVTSNHVVEFLNSRVDGGPEQRSLSLTPAEQEVALRLTNGLDNDRMAAEPGRSPNTIKAHLRGIFRKHGTTSRLLVAEDVRGHLVG</sequence>
<dbReference type="Pfam" id="PF00196">
    <property type="entry name" value="GerE"/>
    <property type="match status" value="1"/>
</dbReference>
<dbReference type="GO" id="GO:0003677">
    <property type="term" value="F:DNA binding"/>
    <property type="evidence" value="ECO:0007669"/>
    <property type="project" value="UniProtKB-KW"/>
</dbReference>
<dbReference type="InterPro" id="IPR000792">
    <property type="entry name" value="Tscrpt_reg_LuxR_C"/>
</dbReference>
<dbReference type="InterPro" id="IPR036388">
    <property type="entry name" value="WH-like_DNA-bd_sf"/>
</dbReference>
<evidence type="ECO:0000259" key="2">
    <source>
        <dbReference type="SMART" id="SM00421"/>
    </source>
</evidence>
<dbReference type="Proteomes" id="UP000677152">
    <property type="component" value="Chromosome"/>
</dbReference>
<accession>A0AA45L5L7</accession>
<gene>
    <name evidence="3" type="ORF">KCV87_30905</name>
</gene>